<dbReference type="EMBL" id="CM007387">
    <property type="protein sequence ID" value="ONK63049.1"/>
    <property type="molecule type" value="Genomic_DNA"/>
</dbReference>
<dbReference type="PANTHER" id="PTHR31147">
    <property type="entry name" value="ACYL TRANSFERASE 4"/>
    <property type="match status" value="1"/>
</dbReference>
<dbReference type="Pfam" id="PF02458">
    <property type="entry name" value="Transferase"/>
    <property type="match status" value="1"/>
</dbReference>
<dbReference type="InterPro" id="IPR050898">
    <property type="entry name" value="Plant_acyltransferase"/>
</dbReference>
<evidence type="ECO:0000256" key="1">
    <source>
        <dbReference type="ARBA" id="ARBA00009861"/>
    </source>
</evidence>
<organism evidence="4 5">
    <name type="scientific">Asparagus officinalis</name>
    <name type="common">Garden asparagus</name>
    <dbReference type="NCBI Taxonomy" id="4686"/>
    <lineage>
        <taxon>Eukaryota</taxon>
        <taxon>Viridiplantae</taxon>
        <taxon>Streptophyta</taxon>
        <taxon>Embryophyta</taxon>
        <taxon>Tracheophyta</taxon>
        <taxon>Spermatophyta</taxon>
        <taxon>Magnoliopsida</taxon>
        <taxon>Liliopsida</taxon>
        <taxon>Asparagales</taxon>
        <taxon>Asparagaceae</taxon>
        <taxon>Asparagoideae</taxon>
        <taxon>Asparagus</taxon>
    </lineage>
</organism>
<dbReference type="Proteomes" id="UP000243459">
    <property type="component" value="Chromosome 7"/>
</dbReference>
<protein>
    <submittedName>
        <fullName evidence="4">Uncharacterized protein</fullName>
    </submittedName>
</protein>
<keyword evidence="5" id="KW-1185">Reference proteome</keyword>
<evidence type="ECO:0000313" key="4">
    <source>
        <dbReference type="EMBL" id="ONK63049.1"/>
    </source>
</evidence>
<proteinExistence type="inferred from homology"/>
<dbReference type="Gramene" id="ONK63049">
    <property type="protein sequence ID" value="ONK63049"/>
    <property type="gene ID" value="A4U43_C07F10880"/>
</dbReference>
<dbReference type="Gene3D" id="3.30.559.10">
    <property type="entry name" value="Chloramphenicol acetyltransferase-like domain"/>
    <property type="match status" value="2"/>
</dbReference>
<reference evidence="5" key="1">
    <citation type="journal article" date="2017" name="Nat. Commun.">
        <title>The asparagus genome sheds light on the origin and evolution of a young Y chromosome.</title>
        <authorList>
            <person name="Harkess A."/>
            <person name="Zhou J."/>
            <person name="Xu C."/>
            <person name="Bowers J.E."/>
            <person name="Van der Hulst R."/>
            <person name="Ayyampalayam S."/>
            <person name="Mercati F."/>
            <person name="Riccardi P."/>
            <person name="McKain M.R."/>
            <person name="Kakrana A."/>
            <person name="Tang H."/>
            <person name="Ray J."/>
            <person name="Groenendijk J."/>
            <person name="Arikit S."/>
            <person name="Mathioni S.M."/>
            <person name="Nakano M."/>
            <person name="Shan H."/>
            <person name="Telgmann-Rauber A."/>
            <person name="Kanno A."/>
            <person name="Yue Z."/>
            <person name="Chen H."/>
            <person name="Li W."/>
            <person name="Chen Y."/>
            <person name="Xu X."/>
            <person name="Zhang Y."/>
            <person name="Luo S."/>
            <person name="Chen H."/>
            <person name="Gao J."/>
            <person name="Mao Z."/>
            <person name="Pires J.C."/>
            <person name="Luo M."/>
            <person name="Kudrna D."/>
            <person name="Wing R.A."/>
            <person name="Meyers B.C."/>
            <person name="Yi K."/>
            <person name="Kong H."/>
            <person name="Lavrijsen P."/>
            <person name="Sunseri F."/>
            <person name="Falavigna A."/>
            <person name="Ye Y."/>
            <person name="Leebens-Mack J.H."/>
            <person name="Chen G."/>
        </authorList>
    </citation>
    <scope>NUCLEOTIDE SEQUENCE [LARGE SCALE GENOMIC DNA]</scope>
    <source>
        <strain evidence="5">cv. DH0086</strain>
    </source>
</reference>
<gene>
    <name evidence="4" type="ORF">A4U43_C07F10880</name>
</gene>
<dbReference type="InterPro" id="IPR023213">
    <property type="entry name" value="CAT-like_dom_sf"/>
</dbReference>
<evidence type="ECO:0000256" key="2">
    <source>
        <dbReference type="ARBA" id="ARBA00022679"/>
    </source>
</evidence>
<dbReference type="PANTHER" id="PTHR31147:SF1">
    <property type="entry name" value="ACYL TRANSFERASE 4"/>
    <property type="match status" value="1"/>
</dbReference>
<keyword evidence="2" id="KW-0808">Transferase</keyword>
<evidence type="ECO:0000313" key="5">
    <source>
        <dbReference type="Proteomes" id="UP000243459"/>
    </source>
</evidence>
<accession>A0A5P1EE08</accession>
<comment type="similarity">
    <text evidence="1">Belongs to the plant acyltransferase family.</text>
</comment>
<dbReference type="AlphaFoldDB" id="A0A5P1EE08"/>
<keyword evidence="3" id="KW-0012">Acyltransferase</keyword>
<dbReference type="OrthoDB" id="444127at2759"/>
<sequence>MDFIVTKSSQSMVCPASPTPSLTLDLSTIDRLPGLNAKVRTYHVFGSGSGSGLTPAKAIREALSKALAYYYPLAGRLVRSSDGNLQIECNAQGAWFIDATASCRLEDINYLSHPLVPMHDQLLPDPQPEIGPSDVLVLMQVTQFTCGGFVIGLESSHAVFDGLGSAQFLNCVAEFSRGLKAPTVEPVWYREAIPKPPGVAYVPFDASPPFLMPSYKLEQAIIDVSLDDISCFKSQFFELTGERCSVFDTLVARVWQRRTRAINLDPDVQVKLVFFANARPLVHPALPVGFYGNCFFPVTVTITSEKLVSASIVEVVKLIKKAKAKLPVEFARWAAGEGEDPYVPSLGYTTLFVSEWSRLGFKEIDYGWGTPIQVVPLTYSDLIPVCILGSPPAPMKGARFIAQCVEEEHLEEFKKYMMNHK</sequence>
<name>A0A5P1EE08_ASPOF</name>
<dbReference type="GO" id="GO:0016746">
    <property type="term" value="F:acyltransferase activity"/>
    <property type="evidence" value="ECO:0007669"/>
    <property type="project" value="UniProtKB-KW"/>
</dbReference>
<dbReference type="OMA" id="AWFIDAT"/>
<evidence type="ECO:0000256" key="3">
    <source>
        <dbReference type="ARBA" id="ARBA00023315"/>
    </source>
</evidence>